<dbReference type="Pfam" id="PF02023">
    <property type="entry name" value="SCAN"/>
    <property type="match status" value="1"/>
</dbReference>
<dbReference type="SUPFAM" id="SSF47353">
    <property type="entry name" value="Retrovirus capsid dimerization domain-like"/>
    <property type="match status" value="1"/>
</dbReference>
<dbReference type="GeneTree" id="ENSGT00940000154715"/>
<keyword evidence="6" id="KW-1185">Reference proteome</keyword>
<dbReference type="Pfam" id="PF13837">
    <property type="entry name" value="Myb_DNA-bind_4"/>
    <property type="match status" value="1"/>
</dbReference>
<dbReference type="CDD" id="cd07936">
    <property type="entry name" value="SCAN"/>
    <property type="match status" value="1"/>
</dbReference>
<dbReference type="InterPro" id="IPR038269">
    <property type="entry name" value="SCAN_sf"/>
</dbReference>
<dbReference type="FunFam" id="1.10.4020.10:FF:000005">
    <property type="entry name" value="Uncharacterized protein"/>
    <property type="match status" value="1"/>
</dbReference>
<evidence type="ECO:0000313" key="5">
    <source>
        <dbReference type="Ensembl" id="ENSSMRP00000026629.1"/>
    </source>
</evidence>
<proteinExistence type="inferred from homology"/>
<comment type="similarity">
    <text evidence="2">Belongs to the krueppel C2H2-type zinc-finger protein family.</text>
</comment>
<dbReference type="PROSITE" id="PS50804">
    <property type="entry name" value="SCAN_BOX"/>
    <property type="match status" value="1"/>
</dbReference>
<protein>
    <recommendedName>
        <fullName evidence="4">SCAN box domain-containing protein</fullName>
    </recommendedName>
</protein>
<dbReference type="PANTHER" id="PTHR45935:SF15">
    <property type="entry name" value="SCAN BOX DOMAIN-CONTAINING PROTEIN"/>
    <property type="match status" value="1"/>
</dbReference>
<dbReference type="OMA" id="CFIAIAR"/>
<reference evidence="5" key="2">
    <citation type="submission" date="2025-09" db="UniProtKB">
        <authorList>
            <consortium name="Ensembl"/>
        </authorList>
    </citation>
    <scope>IDENTIFICATION</scope>
</reference>
<evidence type="ECO:0000259" key="4">
    <source>
        <dbReference type="PROSITE" id="PS50804"/>
    </source>
</evidence>
<organism evidence="5 6">
    <name type="scientific">Salvator merianae</name>
    <name type="common">Argentine black and white tegu</name>
    <name type="synonym">Tupinambis merianae</name>
    <dbReference type="NCBI Taxonomy" id="96440"/>
    <lineage>
        <taxon>Eukaryota</taxon>
        <taxon>Metazoa</taxon>
        <taxon>Chordata</taxon>
        <taxon>Craniata</taxon>
        <taxon>Vertebrata</taxon>
        <taxon>Euteleostomi</taxon>
        <taxon>Lepidosauria</taxon>
        <taxon>Squamata</taxon>
        <taxon>Bifurcata</taxon>
        <taxon>Unidentata</taxon>
        <taxon>Episquamata</taxon>
        <taxon>Laterata</taxon>
        <taxon>Teiioidea</taxon>
        <taxon>Teiidae</taxon>
        <taxon>Salvator</taxon>
    </lineage>
</organism>
<name>A0A8D0E626_SALMN</name>
<dbReference type="InterPro" id="IPR003309">
    <property type="entry name" value="SCAN_dom"/>
</dbReference>
<dbReference type="SMART" id="SM00431">
    <property type="entry name" value="SCAN"/>
    <property type="match status" value="1"/>
</dbReference>
<evidence type="ECO:0000256" key="3">
    <source>
        <dbReference type="ARBA" id="ARBA00023242"/>
    </source>
</evidence>
<evidence type="ECO:0000256" key="2">
    <source>
        <dbReference type="ARBA" id="ARBA00006991"/>
    </source>
</evidence>
<evidence type="ECO:0000313" key="6">
    <source>
        <dbReference type="Proteomes" id="UP000694421"/>
    </source>
</evidence>
<dbReference type="PANTHER" id="PTHR45935">
    <property type="entry name" value="PROTEIN ZBED8-RELATED"/>
    <property type="match status" value="1"/>
</dbReference>
<evidence type="ECO:0000256" key="1">
    <source>
        <dbReference type="ARBA" id="ARBA00003767"/>
    </source>
</evidence>
<keyword evidence="3" id="KW-0539">Nucleus</keyword>
<comment type="function">
    <text evidence="1">May be involved in transcriptional regulation.</text>
</comment>
<accession>A0A8D0E626</accession>
<dbReference type="InterPro" id="IPR050916">
    <property type="entry name" value="SCAN-C2H2_zinc_finger"/>
</dbReference>
<feature type="domain" description="SCAN box" evidence="4">
    <location>
        <begin position="32"/>
        <end position="109"/>
    </location>
</feature>
<dbReference type="Gene3D" id="1.10.4020.10">
    <property type="entry name" value="DNA breaking-rejoining enzymes"/>
    <property type="match status" value="1"/>
</dbReference>
<dbReference type="Gene3D" id="1.10.10.60">
    <property type="entry name" value="Homeodomain-like"/>
    <property type="match status" value="1"/>
</dbReference>
<dbReference type="AlphaFoldDB" id="A0A8D0E626"/>
<dbReference type="Proteomes" id="UP000694421">
    <property type="component" value="Unplaced"/>
</dbReference>
<dbReference type="InterPro" id="IPR044822">
    <property type="entry name" value="Myb_DNA-bind_4"/>
</dbReference>
<reference evidence="5" key="1">
    <citation type="submission" date="2025-08" db="UniProtKB">
        <authorList>
            <consortium name="Ensembl"/>
        </authorList>
    </citation>
    <scope>IDENTIFICATION</scope>
</reference>
<sequence>MTAAAQSTEDEDMTGQIVLVGDKPVSFEVQCQRLRDFCYQEAEGPREICSRLYRLYCQWLKPEQHTKAQMLDLVVLEQFLAVLPPEMENWIRECGPVSSSQAVALAEGFLLSKAEDEKKQKEQVRFMLIISPESHERAGDPSAAWPQPIVSLERKSRLKEVPLSTSYHLSFSILYLAVLGFPGSTFSTAAATACTSGADSGSDCFKCRGISWRHEEIIDLLNIWGREKMQEQLRMSHRNFDCFIAIAREMRRRGHNRTAEECRRKTKSLRLEYKRVLYHNSCSGSKWVTCPYFEEFLIMGNVIAFWHLLSQALKAALSGVQGSFKEEESGDTDKVNFTNPFVELNASAPSAPPAPLPLNYKDAVLLTPMQRCLQQAQEVGDVLAFPAIRHPGDTLFMNI</sequence>
<dbReference type="Ensembl" id="ENSSMRT00000031117.1">
    <property type="protein sequence ID" value="ENSSMRP00000026629.1"/>
    <property type="gene ID" value="ENSSMRG00000020572.1"/>
</dbReference>